<gene>
    <name evidence="2" type="ORF">OG517_26430</name>
</gene>
<sequence length="90" mass="9283">MKKMKLAGGVMAAALAAVVLPIVVASPASADQGDCQLYLYDRGYIVGPKVESACKTGANYSNPGRWIQCYWGLTAAGVREVDAAGACNSA</sequence>
<feature type="chain" id="PRO_5046999777" evidence="1">
    <location>
        <begin position="31"/>
        <end position="90"/>
    </location>
</feature>
<keyword evidence="3" id="KW-1185">Reference proteome</keyword>
<name>A0ABZ1TID6_STRVG</name>
<evidence type="ECO:0000313" key="2">
    <source>
        <dbReference type="EMBL" id="WUQ14663.1"/>
    </source>
</evidence>
<evidence type="ECO:0000313" key="3">
    <source>
        <dbReference type="Proteomes" id="UP001432039"/>
    </source>
</evidence>
<organism evidence="2 3">
    <name type="scientific">Streptomyces virginiae</name>
    <name type="common">Streptomyces cinnamonensis</name>
    <dbReference type="NCBI Taxonomy" id="1961"/>
    <lineage>
        <taxon>Bacteria</taxon>
        <taxon>Bacillati</taxon>
        <taxon>Actinomycetota</taxon>
        <taxon>Actinomycetes</taxon>
        <taxon>Kitasatosporales</taxon>
        <taxon>Streptomycetaceae</taxon>
        <taxon>Streptomyces</taxon>
    </lineage>
</organism>
<dbReference type="RefSeq" id="WP_328963374.1">
    <property type="nucleotide sequence ID" value="NZ_CP108090.1"/>
</dbReference>
<keyword evidence="1" id="KW-0732">Signal</keyword>
<evidence type="ECO:0000256" key="1">
    <source>
        <dbReference type="SAM" id="SignalP"/>
    </source>
</evidence>
<reference evidence="2" key="1">
    <citation type="submission" date="2022-10" db="EMBL/GenBank/DDBJ databases">
        <title>The complete genomes of actinobacterial strains from the NBC collection.</title>
        <authorList>
            <person name="Joergensen T.S."/>
            <person name="Alvarez Arevalo M."/>
            <person name="Sterndorff E.B."/>
            <person name="Faurdal D."/>
            <person name="Vuksanovic O."/>
            <person name="Mourched A.-S."/>
            <person name="Charusanti P."/>
            <person name="Shaw S."/>
            <person name="Blin K."/>
            <person name="Weber T."/>
        </authorList>
    </citation>
    <scope>NUCLEOTIDE SEQUENCE</scope>
    <source>
        <strain evidence="2">NBC_00248</strain>
    </source>
</reference>
<dbReference type="Proteomes" id="UP001432039">
    <property type="component" value="Chromosome"/>
</dbReference>
<protein>
    <submittedName>
        <fullName evidence="2">Uncharacterized protein</fullName>
    </submittedName>
</protein>
<accession>A0ABZ1TID6</accession>
<dbReference type="EMBL" id="CP108090">
    <property type="protein sequence ID" value="WUQ14663.1"/>
    <property type="molecule type" value="Genomic_DNA"/>
</dbReference>
<feature type="signal peptide" evidence="1">
    <location>
        <begin position="1"/>
        <end position="30"/>
    </location>
</feature>
<proteinExistence type="predicted"/>